<sequence>MKKKLMALLAAVAAVFGFGFAANTALAVDYGATIPVTGNTVTYSVPAGTFQPYETVTATFDDGYVTDVVLAAQRSKQFQAKADGGLDLRVTLTDAGVKAAQEGKMPHIILTGETSGTVFTITLVAPATGEGDQSGDNQGAGDKGTTADTGAAIAPYAIVVALLTAAGIAIFSVRKANAR</sequence>
<proteinExistence type="predicted"/>
<keyword evidence="1" id="KW-0472">Membrane</keyword>
<dbReference type="EMBL" id="QXGK01000003">
    <property type="protein sequence ID" value="RSX58066.1"/>
    <property type="molecule type" value="Genomic_DNA"/>
</dbReference>
<reference evidence="3 4" key="1">
    <citation type="submission" date="2018-09" db="EMBL/GenBank/DDBJ databases">
        <title>Characterization of the phylogenetic diversity of five novel species belonging to the genus Bifidobacterium.</title>
        <authorList>
            <person name="Lugli G.A."/>
            <person name="Duranti S."/>
            <person name="Milani C."/>
        </authorList>
    </citation>
    <scope>NUCLEOTIDE SEQUENCE [LARGE SCALE GENOMIC DNA]</scope>
    <source>
        <strain evidence="3 4">2033B</strain>
    </source>
</reference>
<evidence type="ECO:0000256" key="1">
    <source>
        <dbReference type="SAM" id="Phobius"/>
    </source>
</evidence>
<accession>A0A430FVM8</accession>
<dbReference type="RefSeq" id="WP_125967712.1">
    <property type="nucleotide sequence ID" value="NZ_QXGK01000003.1"/>
</dbReference>
<feature type="chain" id="PRO_5019346821" evidence="2">
    <location>
        <begin position="28"/>
        <end position="179"/>
    </location>
</feature>
<comment type="caution">
    <text evidence="3">The sequence shown here is derived from an EMBL/GenBank/DDBJ whole genome shotgun (WGS) entry which is preliminary data.</text>
</comment>
<name>A0A430FVM8_9BIFI</name>
<keyword evidence="1" id="KW-0812">Transmembrane</keyword>
<keyword evidence="2" id="KW-0732">Signal</keyword>
<evidence type="ECO:0000313" key="3">
    <source>
        <dbReference type="EMBL" id="RSX58066.1"/>
    </source>
</evidence>
<protein>
    <submittedName>
        <fullName evidence="3">Uncharacterized protein</fullName>
    </submittedName>
</protein>
<keyword evidence="1" id="KW-1133">Transmembrane helix</keyword>
<dbReference type="Proteomes" id="UP000287470">
    <property type="component" value="Unassembled WGS sequence"/>
</dbReference>
<gene>
    <name evidence="3" type="ORF">D2E24_0426</name>
</gene>
<feature type="signal peptide" evidence="2">
    <location>
        <begin position="1"/>
        <end position="27"/>
    </location>
</feature>
<organism evidence="3 4">
    <name type="scientific">Bifidobacterium samirii</name>
    <dbReference type="NCBI Taxonomy" id="2306974"/>
    <lineage>
        <taxon>Bacteria</taxon>
        <taxon>Bacillati</taxon>
        <taxon>Actinomycetota</taxon>
        <taxon>Actinomycetes</taxon>
        <taxon>Bifidobacteriales</taxon>
        <taxon>Bifidobacteriaceae</taxon>
        <taxon>Bifidobacterium</taxon>
    </lineage>
</organism>
<dbReference type="AlphaFoldDB" id="A0A430FVM8"/>
<feature type="transmembrane region" description="Helical" evidence="1">
    <location>
        <begin position="153"/>
        <end position="173"/>
    </location>
</feature>
<evidence type="ECO:0000313" key="4">
    <source>
        <dbReference type="Proteomes" id="UP000287470"/>
    </source>
</evidence>
<keyword evidence="4" id="KW-1185">Reference proteome</keyword>
<evidence type="ECO:0000256" key="2">
    <source>
        <dbReference type="SAM" id="SignalP"/>
    </source>
</evidence>
<dbReference type="OrthoDB" id="3240234at2"/>